<dbReference type="EMBL" id="LKTR01000016">
    <property type="protein sequence ID" value="PKD19245.1"/>
    <property type="molecule type" value="Genomic_DNA"/>
</dbReference>
<dbReference type="EMBL" id="MJBR01000013">
    <property type="protein sequence ID" value="OEY72787.1"/>
    <property type="molecule type" value="Genomic_DNA"/>
</dbReference>
<sequence>MEYTRIVISKFGEPEVLEKVVEKELPIPKKGEVRVKVLATSASFTDTLVRRGIYPNIKAKLPFSPGYDLIGVVDEIGENVHNLKIGQKVADLTVIGSYTEYICLVANSVVPVPENLDNGETVSLILSYLTAYQMLHRSAKIKNGQTILIHACSGAVGTAILQLGKLMNLKMYGTASKGKHEFIQRMGAIPIDYKNQDFVKVIKEKEPNGIDAVFDPMGGDYFPRSLSLLKKKGTLVAFGFQNSASGNGGNMILDFLKVKWWNLLPNKPHANFYLITSMRKQHPEWFKEDLQVLFKLLLEKKIKPEIGKTMKLEDAVEAHRLVENAKVEGKIILNVSDGK</sequence>
<dbReference type="SUPFAM" id="SSF51735">
    <property type="entry name" value="NAD(P)-binding Rossmann-fold domains"/>
    <property type="match status" value="1"/>
</dbReference>
<dbReference type="Pfam" id="PF08240">
    <property type="entry name" value="ADH_N"/>
    <property type="match status" value="1"/>
</dbReference>
<keyword evidence="2" id="KW-0560">Oxidoreductase</keyword>
<reference evidence="5 7" key="1">
    <citation type="submission" date="2015-10" db="EMBL/GenBank/DDBJ databases">
        <title>Draft genome sequence of Salegentibacter salinarum KCTC 12975.</title>
        <authorList>
            <person name="Lin W."/>
            <person name="Zheng Q."/>
        </authorList>
    </citation>
    <scope>NUCLEOTIDE SEQUENCE [LARGE SCALE GENOMIC DNA]</scope>
    <source>
        <strain evidence="5 7">KCTC 12974</strain>
    </source>
</reference>
<dbReference type="AlphaFoldDB" id="A0A2N0TWW6"/>
<proteinExistence type="predicted"/>
<dbReference type="GO" id="GO:0016651">
    <property type="term" value="F:oxidoreductase activity, acting on NAD(P)H"/>
    <property type="evidence" value="ECO:0007669"/>
    <property type="project" value="TreeGrafter"/>
</dbReference>
<dbReference type="Gene3D" id="3.40.50.720">
    <property type="entry name" value="NAD(P)-binding Rossmann-like Domain"/>
    <property type="match status" value="1"/>
</dbReference>
<dbReference type="SMART" id="SM00829">
    <property type="entry name" value="PKS_ER"/>
    <property type="match status" value="1"/>
</dbReference>
<dbReference type="Pfam" id="PF13602">
    <property type="entry name" value="ADH_zinc_N_2"/>
    <property type="match status" value="1"/>
</dbReference>
<evidence type="ECO:0000313" key="4">
    <source>
        <dbReference type="EMBL" id="OEY72787.1"/>
    </source>
</evidence>
<evidence type="ECO:0000256" key="1">
    <source>
        <dbReference type="ARBA" id="ARBA00022857"/>
    </source>
</evidence>
<dbReference type="InterPro" id="IPR013154">
    <property type="entry name" value="ADH-like_N"/>
</dbReference>
<gene>
    <name evidence="5" type="ORF">APR40_11095</name>
    <name evidence="4" type="ORF">BHS39_11115</name>
</gene>
<dbReference type="GO" id="GO:0070402">
    <property type="term" value="F:NADPH binding"/>
    <property type="evidence" value="ECO:0007669"/>
    <property type="project" value="TreeGrafter"/>
</dbReference>
<name>A0A2N0TWW6_9FLAO</name>
<dbReference type="CDD" id="cd08273">
    <property type="entry name" value="MDR8"/>
    <property type="match status" value="1"/>
</dbReference>
<dbReference type="SUPFAM" id="SSF50129">
    <property type="entry name" value="GroES-like"/>
    <property type="match status" value="1"/>
</dbReference>
<evidence type="ECO:0000256" key="2">
    <source>
        <dbReference type="ARBA" id="ARBA00023002"/>
    </source>
</evidence>
<keyword evidence="1" id="KW-0521">NADP</keyword>
<reference evidence="4 6" key="2">
    <citation type="submission" date="2016-09" db="EMBL/GenBank/DDBJ databases">
        <title>Genome Sequence of Salegentibacter salarius,Isolated from a Marine Solar Saltern of the Yellow Sea in South Korea.</title>
        <authorList>
            <person name="Zheng Q."/>
            <person name="Liu Y."/>
        </authorList>
    </citation>
    <scope>NUCLEOTIDE SEQUENCE [LARGE SCALE GENOMIC DNA]</scope>
    <source>
        <strain evidence="4 6">KCTC 12974</strain>
    </source>
</reference>
<keyword evidence="6" id="KW-1185">Reference proteome</keyword>
<protein>
    <submittedName>
        <fullName evidence="5">Oxidoreductase</fullName>
    </submittedName>
</protein>
<dbReference type="PANTHER" id="PTHR48106:SF18">
    <property type="entry name" value="QUINONE OXIDOREDUCTASE PIG3"/>
    <property type="match status" value="1"/>
</dbReference>
<feature type="domain" description="Enoyl reductase (ER)" evidence="3">
    <location>
        <begin position="12"/>
        <end position="333"/>
    </location>
</feature>
<organism evidence="5 7">
    <name type="scientific">Salegentibacter salarius</name>
    <dbReference type="NCBI Taxonomy" id="435906"/>
    <lineage>
        <taxon>Bacteria</taxon>
        <taxon>Pseudomonadati</taxon>
        <taxon>Bacteroidota</taxon>
        <taxon>Flavobacteriia</taxon>
        <taxon>Flavobacteriales</taxon>
        <taxon>Flavobacteriaceae</taxon>
        <taxon>Salegentibacter</taxon>
    </lineage>
</organism>
<comment type="caution">
    <text evidence="5">The sequence shown here is derived from an EMBL/GenBank/DDBJ whole genome shotgun (WGS) entry which is preliminary data.</text>
</comment>
<dbReference type="Proteomes" id="UP000176009">
    <property type="component" value="Unassembled WGS sequence"/>
</dbReference>
<dbReference type="InterPro" id="IPR011032">
    <property type="entry name" value="GroES-like_sf"/>
</dbReference>
<dbReference type="InterPro" id="IPR020843">
    <property type="entry name" value="ER"/>
</dbReference>
<evidence type="ECO:0000259" key="3">
    <source>
        <dbReference type="SMART" id="SM00829"/>
    </source>
</evidence>
<dbReference type="PANTHER" id="PTHR48106">
    <property type="entry name" value="QUINONE OXIDOREDUCTASE PIG3-RELATED"/>
    <property type="match status" value="1"/>
</dbReference>
<dbReference type="OrthoDB" id="9787435at2"/>
<evidence type="ECO:0000313" key="5">
    <source>
        <dbReference type="EMBL" id="PKD19245.1"/>
    </source>
</evidence>
<accession>A0A2N0TWW6</accession>
<dbReference type="RefSeq" id="WP_070053914.1">
    <property type="nucleotide sequence ID" value="NZ_FVZF01000020.1"/>
</dbReference>
<dbReference type="Gene3D" id="3.90.180.10">
    <property type="entry name" value="Medium-chain alcohol dehydrogenases, catalytic domain"/>
    <property type="match status" value="1"/>
</dbReference>
<dbReference type="Proteomes" id="UP000232533">
    <property type="component" value="Unassembled WGS sequence"/>
</dbReference>
<evidence type="ECO:0000313" key="7">
    <source>
        <dbReference type="Proteomes" id="UP000232533"/>
    </source>
</evidence>
<evidence type="ECO:0000313" key="6">
    <source>
        <dbReference type="Proteomes" id="UP000176009"/>
    </source>
</evidence>
<dbReference type="InterPro" id="IPR036291">
    <property type="entry name" value="NAD(P)-bd_dom_sf"/>
</dbReference>